<evidence type="ECO:0000313" key="6">
    <source>
        <dbReference type="EMBL" id="ALG10922.1"/>
    </source>
</evidence>
<dbReference type="AlphaFoldDB" id="A0A0N9I7P0"/>
<dbReference type="PRINTS" id="PR00420">
    <property type="entry name" value="RNGMNOXGNASE"/>
</dbReference>
<evidence type="ECO:0000256" key="1">
    <source>
        <dbReference type="ARBA" id="ARBA00001974"/>
    </source>
</evidence>
<dbReference type="GO" id="GO:0071949">
    <property type="term" value="F:FAD binding"/>
    <property type="evidence" value="ECO:0007669"/>
    <property type="project" value="InterPro"/>
</dbReference>
<dbReference type="STRING" id="860235.AOZ06_32145"/>
<sequence length="535" mass="57300">MTVETTPVLVVGGSFVGLATAAFLTSYGIRPLVVERHPGPGVHPRARGLNPRTMELFRGIGVEDRISAGTPPVTGNEVLIQVETLAGKEIRRIESSTFDGITEVTPSNWVSIGQDKVEPILRQVAEERGADIRYSTELVSFTQDADGVDAVIRDRATGEEQTVRAQYLVGADGHRSLVRKTLGIEVDELATTMHALSILFRADLTEALRGREVVMAVALNPQARFGVLTPVEDDQWMYGIRYDPAKGETADQFTEDDWVTMVRAAVGDPELEVKVELTDEWEVASRIAQGYQTGRVFLAGDSAHLMPPAGGFGANTGAQDAQNLAWKLALVLQGTAGPGLLDTYDAERRPAGRLTVNQSAERTAARKDEPGGDEEQLDELTVMFGYRYSSGAVIADSSAEPGTSADPRTPTGLPGTRAAHIAIDRNGKRLSTVDLFGRGFVLLAGEQGHEWIAAARALAASNELVLTAYRVGSRQSVPDLVDLDDRFPAVYGVAADGAVLVRPDGFVAWRGRPGDGDLAGVIEQVLHRGAQGGQA</sequence>
<protein>
    <recommendedName>
        <fullName evidence="5">FAD-binding domain-containing protein</fullName>
    </recommendedName>
</protein>
<dbReference type="Gene3D" id="3.40.30.120">
    <property type="match status" value="1"/>
</dbReference>
<dbReference type="GO" id="GO:0016709">
    <property type="term" value="F:oxidoreductase activity, acting on paired donors, with incorporation or reduction of molecular oxygen, NAD(P)H as one donor, and incorporation of one atom of oxygen"/>
    <property type="evidence" value="ECO:0007669"/>
    <property type="project" value="UniProtKB-ARBA"/>
</dbReference>
<evidence type="ECO:0000256" key="4">
    <source>
        <dbReference type="SAM" id="MobiDB-lite"/>
    </source>
</evidence>
<dbReference type="Proteomes" id="UP000063699">
    <property type="component" value="Chromosome"/>
</dbReference>
<name>A0A0N9I7P0_9PSEU</name>
<dbReference type="InterPro" id="IPR036188">
    <property type="entry name" value="FAD/NAD-bd_sf"/>
</dbReference>
<dbReference type="Gene3D" id="3.30.9.10">
    <property type="entry name" value="D-Amino Acid Oxidase, subunit A, domain 2"/>
    <property type="match status" value="1"/>
</dbReference>
<dbReference type="Gene3D" id="3.50.50.60">
    <property type="entry name" value="FAD/NAD(P)-binding domain"/>
    <property type="match status" value="1"/>
</dbReference>
<evidence type="ECO:0000256" key="3">
    <source>
        <dbReference type="ARBA" id="ARBA00022827"/>
    </source>
</evidence>
<evidence type="ECO:0000313" key="7">
    <source>
        <dbReference type="Proteomes" id="UP000063699"/>
    </source>
</evidence>
<dbReference type="InterPro" id="IPR002938">
    <property type="entry name" value="FAD-bd"/>
</dbReference>
<dbReference type="KEGG" id="kphy:AOZ06_32145"/>
<dbReference type="InterPro" id="IPR050641">
    <property type="entry name" value="RIFMO-like"/>
</dbReference>
<dbReference type="PANTHER" id="PTHR43004:SF19">
    <property type="entry name" value="BINDING MONOOXYGENASE, PUTATIVE (JCVI)-RELATED"/>
    <property type="match status" value="1"/>
</dbReference>
<dbReference type="Pfam" id="PF21274">
    <property type="entry name" value="Rng_hyd_C"/>
    <property type="match status" value="1"/>
</dbReference>
<reference evidence="6 7" key="1">
    <citation type="submission" date="2015-07" db="EMBL/GenBank/DDBJ databases">
        <title>Genome sequencing of Kibdelosporangium phytohabitans.</title>
        <authorList>
            <person name="Qin S."/>
            <person name="Xing K."/>
        </authorList>
    </citation>
    <scope>NUCLEOTIDE SEQUENCE [LARGE SCALE GENOMIC DNA]</scope>
    <source>
        <strain evidence="6 7">KLBMP1111</strain>
    </source>
</reference>
<dbReference type="SUPFAM" id="SSF51905">
    <property type="entry name" value="FAD/NAD(P)-binding domain"/>
    <property type="match status" value="1"/>
</dbReference>
<accession>A0A0N9I7P0</accession>
<dbReference type="Pfam" id="PF01494">
    <property type="entry name" value="FAD_binding_3"/>
    <property type="match status" value="1"/>
</dbReference>
<dbReference type="RefSeq" id="WP_054292824.1">
    <property type="nucleotide sequence ID" value="NZ_CP012752.1"/>
</dbReference>
<dbReference type="OrthoDB" id="4246007at2"/>
<feature type="domain" description="FAD-binding" evidence="5">
    <location>
        <begin position="6"/>
        <end position="358"/>
    </location>
</feature>
<gene>
    <name evidence="6" type="ORF">AOZ06_32145</name>
</gene>
<comment type="cofactor">
    <cofactor evidence="1">
        <name>FAD</name>
        <dbReference type="ChEBI" id="CHEBI:57692"/>
    </cofactor>
</comment>
<dbReference type="PANTHER" id="PTHR43004">
    <property type="entry name" value="TRK SYSTEM POTASSIUM UPTAKE PROTEIN"/>
    <property type="match status" value="1"/>
</dbReference>
<evidence type="ECO:0000259" key="5">
    <source>
        <dbReference type="Pfam" id="PF01494"/>
    </source>
</evidence>
<keyword evidence="2" id="KW-0285">Flavoprotein</keyword>
<evidence type="ECO:0000256" key="2">
    <source>
        <dbReference type="ARBA" id="ARBA00022630"/>
    </source>
</evidence>
<keyword evidence="3" id="KW-0274">FAD</keyword>
<organism evidence="6 7">
    <name type="scientific">Kibdelosporangium phytohabitans</name>
    <dbReference type="NCBI Taxonomy" id="860235"/>
    <lineage>
        <taxon>Bacteria</taxon>
        <taxon>Bacillati</taxon>
        <taxon>Actinomycetota</taxon>
        <taxon>Actinomycetes</taxon>
        <taxon>Pseudonocardiales</taxon>
        <taxon>Pseudonocardiaceae</taxon>
        <taxon>Kibdelosporangium</taxon>
    </lineage>
</organism>
<proteinExistence type="predicted"/>
<dbReference type="EMBL" id="CP012752">
    <property type="protein sequence ID" value="ALG10922.1"/>
    <property type="molecule type" value="Genomic_DNA"/>
</dbReference>
<keyword evidence="7" id="KW-1185">Reference proteome</keyword>
<feature type="region of interest" description="Disordered" evidence="4">
    <location>
        <begin position="351"/>
        <end position="375"/>
    </location>
</feature>